<keyword evidence="4 7" id="KW-1133">Transmembrane helix</keyword>
<gene>
    <name evidence="8" type="ordered locus">PACID_02880</name>
</gene>
<evidence type="ECO:0000256" key="4">
    <source>
        <dbReference type="ARBA" id="ARBA00022989"/>
    </source>
</evidence>
<keyword evidence="5 7" id="KW-0472">Membrane</keyword>
<accession>K7S0M1</accession>
<dbReference type="PANTHER" id="PTHR32196">
    <property type="entry name" value="ABC TRANSPORTER PERMEASE PROTEIN YPHD-RELATED-RELATED"/>
    <property type="match status" value="1"/>
</dbReference>
<evidence type="ECO:0000256" key="3">
    <source>
        <dbReference type="ARBA" id="ARBA00022692"/>
    </source>
</evidence>
<feature type="compositionally biased region" description="Low complexity" evidence="6">
    <location>
        <begin position="15"/>
        <end position="29"/>
    </location>
</feature>
<dbReference type="KEGG" id="pbo:PACID_02880"/>
<evidence type="ECO:0000256" key="1">
    <source>
        <dbReference type="ARBA" id="ARBA00004651"/>
    </source>
</evidence>
<feature type="transmembrane region" description="Helical" evidence="7">
    <location>
        <begin position="328"/>
        <end position="346"/>
    </location>
</feature>
<evidence type="ECO:0000256" key="6">
    <source>
        <dbReference type="SAM" id="MobiDB-lite"/>
    </source>
</evidence>
<dbReference type="AlphaFoldDB" id="K7S0M1"/>
<evidence type="ECO:0000313" key="9">
    <source>
        <dbReference type="Proteomes" id="UP000000214"/>
    </source>
</evidence>
<feature type="region of interest" description="Disordered" evidence="6">
    <location>
        <begin position="1"/>
        <end position="45"/>
    </location>
</feature>
<feature type="transmembrane region" description="Helical" evidence="7">
    <location>
        <begin position="277"/>
        <end position="296"/>
    </location>
</feature>
<feature type="transmembrane region" description="Helical" evidence="7">
    <location>
        <begin position="199"/>
        <end position="217"/>
    </location>
</feature>
<name>K7S0M1_ACIA4</name>
<protein>
    <submittedName>
        <fullName evidence="8">ABC transporter permease</fullName>
    </submittedName>
</protein>
<dbReference type="Proteomes" id="UP000000214">
    <property type="component" value="Chromosome"/>
</dbReference>
<dbReference type="GO" id="GO:0005886">
    <property type="term" value="C:plasma membrane"/>
    <property type="evidence" value="ECO:0007669"/>
    <property type="project" value="UniProtKB-SubCell"/>
</dbReference>
<dbReference type="eggNOG" id="COG1172">
    <property type="taxonomic scope" value="Bacteria"/>
</dbReference>
<dbReference type="HOGENOM" id="CLU_028880_3_0_11"/>
<dbReference type="STRING" id="1171373.PACID_02880"/>
<comment type="subcellular location">
    <subcellularLocation>
        <location evidence="1">Cell membrane</location>
        <topology evidence="1">Multi-pass membrane protein</topology>
    </subcellularLocation>
</comment>
<organism evidence="8 9">
    <name type="scientific">Acidipropionibacterium acidipropionici (strain ATCC 4875 / DSM 20272 / JCM 6432 / NBRC 12425 / NCIMB 8070 / 4)</name>
    <name type="common">Propionibacterium acidipropionici</name>
    <dbReference type="NCBI Taxonomy" id="1171373"/>
    <lineage>
        <taxon>Bacteria</taxon>
        <taxon>Bacillati</taxon>
        <taxon>Actinomycetota</taxon>
        <taxon>Actinomycetes</taxon>
        <taxon>Propionibacteriales</taxon>
        <taxon>Propionibacteriaceae</taxon>
        <taxon>Acidipropionibacterium</taxon>
    </lineage>
</organism>
<feature type="transmembrane region" description="Helical" evidence="7">
    <location>
        <begin position="82"/>
        <end position="102"/>
    </location>
</feature>
<dbReference type="RefSeq" id="WP_015069054.1">
    <property type="nucleotide sequence ID" value="NC_019395.1"/>
</dbReference>
<feature type="transmembrane region" description="Helical" evidence="7">
    <location>
        <begin position="238"/>
        <end position="265"/>
    </location>
</feature>
<feature type="transmembrane region" description="Helical" evidence="7">
    <location>
        <begin position="51"/>
        <end position="70"/>
    </location>
</feature>
<evidence type="ECO:0000256" key="2">
    <source>
        <dbReference type="ARBA" id="ARBA00022475"/>
    </source>
</evidence>
<dbReference type="GO" id="GO:0022857">
    <property type="term" value="F:transmembrane transporter activity"/>
    <property type="evidence" value="ECO:0007669"/>
    <property type="project" value="InterPro"/>
</dbReference>
<feature type="transmembrane region" description="Helical" evidence="7">
    <location>
        <begin position="303"/>
        <end position="322"/>
    </location>
</feature>
<evidence type="ECO:0000256" key="5">
    <source>
        <dbReference type="ARBA" id="ARBA00023136"/>
    </source>
</evidence>
<reference evidence="8 9" key="1">
    <citation type="journal article" date="2012" name="BMC Genomics">
        <title>The genome sequence of Propionibacterium acidipropionici provides insights into its biotechnological and industrial potential.</title>
        <authorList>
            <person name="Parizzi L.P."/>
            <person name="Grassi M.C."/>
            <person name="Llerena L.A."/>
            <person name="Carazzolle M.F."/>
            <person name="Queiroz V.L."/>
            <person name="Lunardi I."/>
            <person name="Zeidler A.F."/>
            <person name="Teixeira P.J."/>
            <person name="Mieczkowski P."/>
            <person name="Rincones J."/>
            <person name="Pereira G.A."/>
        </authorList>
    </citation>
    <scope>NUCLEOTIDE SEQUENCE [LARGE SCALE GENOMIC DNA]</scope>
    <source>
        <strain evidence="9">ATCC 4875 / DSM 20272 / JCM 6432 / NBRC 12425 / NCIMB 8070</strain>
    </source>
</reference>
<evidence type="ECO:0000313" key="8">
    <source>
        <dbReference type="EMBL" id="AFV88137.1"/>
    </source>
</evidence>
<dbReference type="PATRIC" id="fig|1171373.8.peg.288"/>
<evidence type="ECO:0000256" key="7">
    <source>
        <dbReference type="SAM" id="Phobius"/>
    </source>
</evidence>
<proteinExistence type="predicted"/>
<dbReference type="PANTHER" id="PTHR32196:SF19">
    <property type="entry name" value="GALACTOFURANOSE TRANSPORTER PERMEASE PROTEIN YTFT"/>
    <property type="match status" value="1"/>
</dbReference>
<keyword evidence="2" id="KW-1003">Cell membrane</keyword>
<dbReference type="CDD" id="cd06579">
    <property type="entry name" value="TM_PBP1_transp_AraH_like"/>
    <property type="match status" value="1"/>
</dbReference>
<dbReference type="InterPro" id="IPR001851">
    <property type="entry name" value="ABC_transp_permease"/>
</dbReference>
<sequence>MTDSSVTSDRPLANGPGSKSPGPKSSGPKRATPPPEESPAKKSSPGVMTWISKYGVYVALVVLFLLNMAITDHFMTVSNLRLQLIQTAPTLIVAMGMAMVIGTQGIDLSVGAVMALSAAVVPLYIGYGSAAAILIGLLFGVLCGLFAGFLVAVVGLQPIVATLSVMIGGRGLANVIAGSIKTINDPGIVAMGTESLLGMPYSVLICIVVVLVVAFLVRRTTFGLNLESIGANQLATKLAGVRIGAVLLAVYAISGLFSALSGIIVAARTQASDPKTVGLLMEMDAIAAVVIGGTSLNGGKVRVLGTVAGALLMQLITATLVSHNAPDSMAQMVEAVVIIAAVLTQVGRRKS</sequence>
<keyword evidence="3 7" id="KW-0812">Transmembrane</keyword>
<feature type="transmembrane region" description="Helical" evidence="7">
    <location>
        <begin position="134"/>
        <end position="156"/>
    </location>
</feature>
<feature type="transmembrane region" description="Helical" evidence="7">
    <location>
        <begin position="108"/>
        <end position="127"/>
    </location>
</feature>
<dbReference type="EMBL" id="CP003493">
    <property type="protein sequence ID" value="AFV88137.1"/>
    <property type="molecule type" value="Genomic_DNA"/>
</dbReference>
<dbReference type="Pfam" id="PF02653">
    <property type="entry name" value="BPD_transp_2"/>
    <property type="match status" value="1"/>
</dbReference>